<feature type="transmembrane region" description="Helical" evidence="5">
    <location>
        <begin position="54"/>
        <end position="72"/>
    </location>
</feature>
<feature type="transmembrane region" description="Helical" evidence="5">
    <location>
        <begin position="156"/>
        <end position="179"/>
    </location>
</feature>
<accession>A0A0J6VJH7</accession>
<keyword evidence="3 5" id="KW-1133">Transmembrane helix</keyword>
<dbReference type="PANTHER" id="PTHR37422:SF13">
    <property type="entry name" value="LIPOPOLYSACCHARIDE BIOSYNTHESIS PROTEIN PA4999-RELATED"/>
    <property type="match status" value="1"/>
</dbReference>
<dbReference type="PANTHER" id="PTHR37422">
    <property type="entry name" value="TEICHURONIC ACID BIOSYNTHESIS PROTEIN TUAE"/>
    <property type="match status" value="1"/>
</dbReference>
<dbReference type="GO" id="GO:0016874">
    <property type="term" value="F:ligase activity"/>
    <property type="evidence" value="ECO:0007669"/>
    <property type="project" value="UniProtKB-KW"/>
</dbReference>
<evidence type="ECO:0000256" key="4">
    <source>
        <dbReference type="ARBA" id="ARBA00023136"/>
    </source>
</evidence>
<organism evidence="7 8">
    <name type="scientific">Mycolicibacterium chlorophenolicum</name>
    <dbReference type="NCBI Taxonomy" id="37916"/>
    <lineage>
        <taxon>Bacteria</taxon>
        <taxon>Bacillati</taxon>
        <taxon>Actinomycetota</taxon>
        <taxon>Actinomycetes</taxon>
        <taxon>Mycobacteriales</taxon>
        <taxon>Mycobacteriaceae</taxon>
        <taxon>Mycolicibacterium</taxon>
    </lineage>
</organism>
<feature type="transmembrane region" description="Helical" evidence="5">
    <location>
        <begin position="285"/>
        <end position="302"/>
    </location>
</feature>
<proteinExistence type="predicted"/>
<keyword evidence="2 5" id="KW-0812">Transmembrane</keyword>
<dbReference type="InterPro" id="IPR051533">
    <property type="entry name" value="WaaL-like"/>
</dbReference>
<dbReference type="Pfam" id="PF04932">
    <property type="entry name" value="Wzy_C"/>
    <property type="match status" value="1"/>
</dbReference>
<feature type="transmembrane region" description="Helical" evidence="5">
    <location>
        <begin position="436"/>
        <end position="461"/>
    </location>
</feature>
<dbReference type="PATRIC" id="fig|37916.4.peg.4675"/>
<evidence type="ECO:0000256" key="1">
    <source>
        <dbReference type="ARBA" id="ARBA00004141"/>
    </source>
</evidence>
<keyword evidence="7" id="KW-0436">Ligase</keyword>
<feature type="transmembrane region" description="Helical" evidence="5">
    <location>
        <begin position="496"/>
        <end position="513"/>
    </location>
</feature>
<keyword evidence="8" id="KW-1185">Reference proteome</keyword>
<dbReference type="AlphaFoldDB" id="A0A0J6VJH7"/>
<gene>
    <name evidence="7" type="ORF">MCHLDSM_04674</name>
</gene>
<comment type="subcellular location">
    <subcellularLocation>
        <location evidence="1">Membrane</location>
        <topology evidence="1">Multi-pass membrane protein</topology>
    </subcellularLocation>
</comment>
<dbReference type="GO" id="GO:0016020">
    <property type="term" value="C:membrane"/>
    <property type="evidence" value="ECO:0007669"/>
    <property type="project" value="UniProtKB-SubCell"/>
</dbReference>
<keyword evidence="4 5" id="KW-0472">Membrane</keyword>
<feature type="transmembrane region" description="Helical" evidence="5">
    <location>
        <begin position="124"/>
        <end position="144"/>
    </location>
</feature>
<feature type="domain" description="O-antigen ligase-related" evidence="6">
    <location>
        <begin position="293"/>
        <end position="452"/>
    </location>
</feature>
<feature type="transmembrane region" description="Helical" evidence="5">
    <location>
        <begin position="258"/>
        <end position="278"/>
    </location>
</feature>
<protein>
    <submittedName>
        <fullName evidence="7">O-Antigen ligase</fullName>
    </submittedName>
</protein>
<evidence type="ECO:0000313" key="7">
    <source>
        <dbReference type="EMBL" id="KMO71145.1"/>
    </source>
</evidence>
<dbReference type="EMBL" id="JYNL01000060">
    <property type="protein sequence ID" value="KMO71145.1"/>
    <property type="molecule type" value="Genomic_DNA"/>
</dbReference>
<reference evidence="7 8" key="1">
    <citation type="journal article" date="2015" name="Genome Biol. Evol.">
        <title>Characterization of Three Mycobacterium spp. with Potential Use in Bioremediation by Genome Sequencing and Comparative Genomics.</title>
        <authorList>
            <person name="Das S."/>
            <person name="Pettersson B.M."/>
            <person name="Behra P.R."/>
            <person name="Ramesh M."/>
            <person name="Dasgupta S."/>
            <person name="Bhattacharya A."/>
            <person name="Kirsebom L.A."/>
        </authorList>
    </citation>
    <scope>NUCLEOTIDE SEQUENCE [LARGE SCALE GENOMIC DNA]</scope>
    <source>
        <strain evidence="7 8">DSM 43826</strain>
    </source>
</reference>
<feature type="transmembrane region" description="Helical" evidence="5">
    <location>
        <begin position="308"/>
        <end position="324"/>
    </location>
</feature>
<feature type="transmembrane region" description="Helical" evidence="5">
    <location>
        <begin position="473"/>
        <end position="490"/>
    </location>
</feature>
<evidence type="ECO:0000256" key="3">
    <source>
        <dbReference type="ARBA" id="ARBA00022989"/>
    </source>
</evidence>
<evidence type="ECO:0000313" key="8">
    <source>
        <dbReference type="Proteomes" id="UP000036513"/>
    </source>
</evidence>
<sequence length="557" mass="58768">MCAPVRRMVAQPYLKGNAPHRPSKSDGPAICWHPTIQTALADVRRCRDLQLLGSYHQCMWMLGGVVVALALTAAALQYPALVVVLLIATVGSLLLLGRSHLTVPLTIIAAATALPAFVPTGFSVGGFSVRVYELLLVGAFFWAIAQPARNTTLRTVVVLLLWLLLGTATAWVAAGAQLVRIVGDVRYPAEMVMAVIVAAAAVAKPGLVAACMRAMRFSLWISASVIALASAGLISIAGRSEAASLFESGNDSGTATRFLTDATFFALATLAVCTAIAVDGRISLLRSWSWSVPAILTLLLAFSRNHLLGIGVTVICAVLLVRSWGAFRRAFAGAILVAGVAGVIVTAAPLLSDVPGGSWFASQVSAYSSRVVGGLRSDALARDSSAAYREHELGNLRAAFDTAPAIGHGFGYAYQAPRGEKGTFWYDRAPYYSHNFYWWTLAKTGVVGLTLVLLAMLGPLLSSVRQTSRNPQLVCVAATLAGLLAVAWFAPLPLEAPNSLLIGSFLGAVLGFASTPHPYKSRNSIREDGGELVLNRSASLVHAGPRPPNSLAGPYER</sequence>
<dbReference type="Proteomes" id="UP000036513">
    <property type="component" value="Unassembled WGS sequence"/>
</dbReference>
<feature type="transmembrane region" description="Helical" evidence="5">
    <location>
        <begin position="101"/>
        <end position="118"/>
    </location>
</feature>
<feature type="transmembrane region" description="Helical" evidence="5">
    <location>
        <begin position="217"/>
        <end position="238"/>
    </location>
</feature>
<name>A0A0J6VJH7_9MYCO</name>
<comment type="caution">
    <text evidence="7">The sequence shown here is derived from an EMBL/GenBank/DDBJ whole genome shotgun (WGS) entry which is preliminary data.</text>
</comment>
<evidence type="ECO:0000256" key="2">
    <source>
        <dbReference type="ARBA" id="ARBA00022692"/>
    </source>
</evidence>
<feature type="transmembrane region" description="Helical" evidence="5">
    <location>
        <begin position="331"/>
        <end position="351"/>
    </location>
</feature>
<feature type="transmembrane region" description="Helical" evidence="5">
    <location>
        <begin position="191"/>
        <end position="210"/>
    </location>
</feature>
<evidence type="ECO:0000259" key="6">
    <source>
        <dbReference type="Pfam" id="PF04932"/>
    </source>
</evidence>
<dbReference type="InterPro" id="IPR007016">
    <property type="entry name" value="O-antigen_ligase-rel_domated"/>
</dbReference>
<feature type="transmembrane region" description="Helical" evidence="5">
    <location>
        <begin position="78"/>
        <end position="96"/>
    </location>
</feature>
<evidence type="ECO:0000256" key="5">
    <source>
        <dbReference type="SAM" id="Phobius"/>
    </source>
</evidence>